<evidence type="ECO:0000313" key="7">
    <source>
        <dbReference type="Proteomes" id="UP000198519"/>
    </source>
</evidence>
<dbReference type="Pfam" id="PF12833">
    <property type="entry name" value="HTH_18"/>
    <property type="match status" value="1"/>
</dbReference>
<evidence type="ECO:0000259" key="5">
    <source>
        <dbReference type="PROSITE" id="PS01124"/>
    </source>
</evidence>
<keyword evidence="3" id="KW-0804">Transcription</keyword>
<dbReference type="SMART" id="SM00342">
    <property type="entry name" value="HTH_ARAC"/>
    <property type="match status" value="1"/>
</dbReference>
<protein>
    <submittedName>
        <fullName evidence="6">Helix-turn-helix domain-containing protein</fullName>
    </submittedName>
</protein>
<dbReference type="RefSeq" id="WP_092026524.1">
    <property type="nucleotide sequence ID" value="NZ_FOUE01000007.1"/>
</dbReference>
<dbReference type="AlphaFoldDB" id="A0A1I4TGK3"/>
<evidence type="ECO:0000256" key="4">
    <source>
        <dbReference type="ARBA" id="ARBA00037345"/>
    </source>
</evidence>
<dbReference type="OrthoDB" id="6592899at2"/>
<dbReference type="STRING" id="488535.SAMN04487963_3616"/>
<evidence type="ECO:0000256" key="3">
    <source>
        <dbReference type="ARBA" id="ARBA00023163"/>
    </source>
</evidence>
<evidence type="ECO:0000313" key="6">
    <source>
        <dbReference type="EMBL" id="SFM75795.1"/>
    </source>
</evidence>
<gene>
    <name evidence="6" type="ORF">SAMN04487963_3616</name>
</gene>
<dbReference type="Gene3D" id="1.10.10.60">
    <property type="entry name" value="Homeodomain-like"/>
    <property type="match status" value="1"/>
</dbReference>
<dbReference type="InterPro" id="IPR018060">
    <property type="entry name" value="HTH_AraC"/>
</dbReference>
<keyword evidence="2" id="KW-0238">DNA-binding</keyword>
<feature type="domain" description="HTH araC/xylS-type" evidence="5">
    <location>
        <begin position="141"/>
        <end position="238"/>
    </location>
</feature>
<evidence type="ECO:0000256" key="1">
    <source>
        <dbReference type="ARBA" id="ARBA00023015"/>
    </source>
</evidence>
<dbReference type="GO" id="GO:0003700">
    <property type="term" value="F:DNA-binding transcription factor activity"/>
    <property type="evidence" value="ECO:0007669"/>
    <property type="project" value="InterPro"/>
</dbReference>
<accession>A0A1I4TGK3</accession>
<name>A0A1I4TGK3_9GAMM</name>
<dbReference type="PROSITE" id="PS01124">
    <property type="entry name" value="HTH_ARAC_FAMILY_2"/>
    <property type="match status" value="1"/>
</dbReference>
<proteinExistence type="predicted"/>
<keyword evidence="1" id="KW-0805">Transcription regulation</keyword>
<dbReference type="InterPro" id="IPR050204">
    <property type="entry name" value="AraC_XylS_family_regulators"/>
</dbReference>
<evidence type="ECO:0000256" key="2">
    <source>
        <dbReference type="ARBA" id="ARBA00023125"/>
    </source>
</evidence>
<dbReference type="Proteomes" id="UP000198519">
    <property type="component" value="Unassembled WGS sequence"/>
</dbReference>
<keyword evidence="7" id="KW-1185">Reference proteome</keyword>
<organism evidence="6 7">
    <name type="scientific">Marinobacter zhejiangensis</name>
    <dbReference type="NCBI Taxonomy" id="488535"/>
    <lineage>
        <taxon>Bacteria</taxon>
        <taxon>Pseudomonadati</taxon>
        <taxon>Pseudomonadota</taxon>
        <taxon>Gammaproteobacteria</taxon>
        <taxon>Pseudomonadales</taxon>
        <taxon>Marinobacteraceae</taxon>
        <taxon>Marinobacter</taxon>
    </lineage>
</organism>
<reference evidence="7" key="1">
    <citation type="submission" date="2016-10" db="EMBL/GenBank/DDBJ databases">
        <authorList>
            <person name="Varghese N."/>
            <person name="Submissions S."/>
        </authorList>
    </citation>
    <scope>NUCLEOTIDE SEQUENCE [LARGE SCALE GENOMIC DNA]</scope>
    <source>
        <strain evidence="7">CGMCC 1.7061</strain>
    </source>
</reference>
<dbReference type="EMBL" id="FOUE01000007">
    <property type="protein sequence ID" value="SFM75795.1"/>
    <property type="molecule type" value="Genomic_DNA"/>
</dbReference>
<sequence length="249" mass="27665">MAQTQGRLYLWPDHWQLVGRLLPNKTHRHISASLLIGLDGAFQLQCQGQWRTTRAAIVAPDIPQALDPAGIRLWCVQLDPDSDHWARLKPLLNGEASADLDLPSAMVSVGEQPGCDTMAGLLDQLVDHLAMDGGAPDGRIQTSCQYLRETLPDKLDLAELASRVNLSSSRLTHLFRAELGVAPRRFLLHLKINRALAHWEPGKSVSQLAAEAGFYDQPHLVRTARDMFDALPSEYVSGRGVELYRCFCR</sequence>
<dbReference type="PANTHER" id="PTHR46796">
    <property type="entry name" value="HTH-TYPE TRANSCRIPTIONAL ACTIVATOR RHAS-RELATED"/>
    <property type="match status" value="1"/>
</dbReference>
<dbReference type="GO" id="GO:0043565">
    <property type="term" value="F:sequence-specific DNA binding"/>
    <property type="evidence" value="ECO:0007669"/>
    <property type="project" value="InterPro"/>
</dbReference>
<dbReference type="SUPFAM" id="SSF46689">
    <property type="entry name" value="Homeodomain-like"/>
    <property type="match status" value="1"/>
</dbReference>
<comment type="function">
    <text evidence="4">Regulatory protein of the TOL plasmid xyl operons. XylS activates the xylXYZLTEGFJQKIH operon required for the degradation of toluene, m-xylene and p-xylene.</text>
</comment>
<dbReference type="InterPro" id="IPR009057">
    <property type="entry name" value="Homeodomain-like_sf"/>
</dbReference>